<protein>
    <submittedName>
        <fullName evidence="4">Uncharacterized protein</fullName>
    </submittedName>
</protein>
<feature type="transmembrane region" description="Helical" evidence="2">
    <location>
        <begin position="424"/>
        <end position="449"/>
    </location>
</feature>
<name>A0A6A5HVW3_CAERE</name>
<dbReference type="Proteomes" id="UP000483820">
    <property type="component" value="Chromosome I"/>
</dbReference>
<evidence type="ECO:0000256" key="3">
    <source>
        <dbReference type="SAM" id="SignalP"/>
    </source>
</evidence>
<dbReference type="KEGG" id="crq:GCK72_001729"/>
<reference evidence="4 5" key="1">
    <citation type="submission" date="2019-12" db="EMBL/GenBank/DDBJ databases">
        <title>Chromosome-level assembly of the Caenorhabditis remanei genome.</title>
        <authorList>
            <person name="Teterina A.A."/>
            <person name="Willis J.H."/>
            <person name="Phillips P.C."/>
        </authorList>
    </citation>
    <scope>NUCLEOTIDE SEQUENCE [LARGE SCALE GENOMIC DNA]</scope>
    <source>
        <strain evidence="4 5">PX506</strain>
        <tissue evidence="4">Whole organism</tissue>
    </source>
</reference>
<accession>A0A6A5HVW3</accession>
<organism evidence="4 5">
    <name type="scientific">Caenorhabditis remanei</name>
    <name type="common">Caenorhabditis vulgaris</name>
    <dbReference type="NCBI Taxonomy" id="31234"/>
    <lineage>
        <taxon>Eukaryota</taxon>
        <taxon>Metazoa</taxon>
        <taxon>Ecdysozoa</taxon>
        <taxon>Nematoda</taxon>
        <taxon>Chromadorea</taxon>
        <taxon>Rhabditida</taxon>
        <taxon>Rhabditina</taxon>
        <taxon>Rhabditomorpha</taxon>
        <taxon>Rhabditoidea</taxon>
        <taxon>Rhabditidae</taxon>
        <taxon>Peloderinae</taxon>
        <taxon>Caenorhabditis</taxon>
    </lineage>
</organism>
<keyword evidence="2" id="KW-0812">Transmembrane</keyword>
<dbReference type="AlphaFoldDB" id="A0A6A5HVW3"/>
<dbReference type="RefSeq" id="XP_053591743.1">
    <property type="nucleotide sequence ID" value="XM_053723098.1"/>
</dbReference>
<feature type="region of interest" description="Disordered" evidence="1">
    <location>
        <begin position="472"/>
        <end position="568"/>
    </location>
</feature>
<evidence type="ECO:0000313" key="5">
    <source>
        <dbReference type="Proteomes" id="UP000483820"/>
    </source>
</evidence>
<feature type="chain" id="PRO_5025447672" evidence="3">
    <location>
        <begin position="24"/>
        <end position="568"/>
    </location>
</feature>
<keyword evidence="3" id="KW-0732">Signal</keyword>
<comment type="caution">
    <text evidence="4">The sequence shown here is derived from an EMBL/GenBank/DDBJ whole genome shotgun (WGS) entry which is preliminary data.</text>
</comment>
<feature type="compositionally biased region" description="Low complexity" evidence="1">
    <location>
        <begin position="269"/>
        <end position="317"/>
    </location>
</feature>
<evidence type="ECO:0000256" key="2">
    <source>
        <dbReference type="SAM" id="Phobius"/>
    </source>
</evidence>
<dbReference type="EMBL" id="WUAV01000001">
    <property type="protein sequence ID" value="KAF1769912.1"/>
    <property type="molecule type" value="Genomic_DNA"/>
</dbReference>
<evidence type="ECO:0000256" key="1">
    <source>
        <dbReference type="SAM" id="MobiDB-lite"/>
    </source>
</evidence>
<proteinExistence type="predicted"/>
<feature type="compositionally biased region" description="Polar residues" evidence="1">
    <location>
        <begin position="507"/>
        <end position="516"/>
    </location>
</feature>
<gene>
    <name evidence="4" type="ORF">GCK72_001729</name>
</gene>
<dbReference type="GeneID" id="9815636"/>
<sequence length="568" mass="63549">MHFKHAFITCLLVFILHIAATSAVENPDGLQCEPPEMAADGQKKINIMYLVDKFLDPDTLLRLKHIFKVISCRTPSVDKIMNLVMSYSSEQQVPGKDVKSSDVLLDLYREITDKSASTSTPCERFSRALGRAPAPFLDRENVHFIVPMLEDKNDPTCFLKAFQAEFKDDLRKRNFYFNGILINSGSDTAFHQAVRVVVPDLTTAVNTSRTKIDSFRGVTSEEKKIVMTESDELIDNLTDMVEQIVSNRVKRDWEEILTSSTSFTSQPPNTSTSSLVSTTGNSTSTSESSTETILNSTTTSSESTTTENTTPTSSESTILNTTTTSPPLVVDRNEGLVFLEGNVDSEFSNTTVGQNATTAISYSALYEKNENEESSDEDYDGAEAGEDLEMASGLKNGENNTKTVIEYYNPSELEHRHKSIDANLLIYVLLLLLLIWLFCIFLCLVWMFYCAKKRKNKLIDHAEEQSQLLLPLLEKGPPEPVTPKPSISTESDEDDAEWNNIKPAIYTDSTAQNQSKSEVESVKQPSKEAQFAPVEVSELEENKEDDITNRPRRAGYLAPKRTSDFRFD</sequence>
<keyword evidence="2" id="KW-0472">Membrane</keyword>
<evidence type="ECO:0000313" key="4">
    <source>
        <dbReference type="EMBL" id="KAF1769912.1"/>
    </source>
</evidence>
<dbReference type="CTD" id="9815636"/>
<keyword evidence="2" id="KW-1133">Transmembrane helix</keyword>
<feature type="signal peptide" evidence="3">
    <location>
        <begin position="1"/>
        <end position="23"/>
    </location>
</feature>
<feature type="region of interest" description="Disordered" evidence="1">
    <location>
        <begin position="260"/>
        <end position="327"/>
    </location>
</feature>